<keyword evidence="4 8" id="KW-0297">G-protein coupled receptor</keyword>
<dbReference type="GO" id="GO:0004930">
    <property type="term" value="F:G protein-coupled receptor activity"/>
    <property type="evidence" value="ECO:0007669"/>
    <property type="project" value="UniProtKB-KW"/>
</dbReference>
<dbReference type="CDD" id="cd00637">
    <property type="entry name" value="7tm_classA_rhodopsin-like"/>
    <property type="match status" value="1"/>
</dbReference>
<dbReference type="PROSITE" id="PS50262">
    <property type="entry name" value="G_PROTEIN_RECEP_F1_2"/>
    <property type="match status" value="1"/>
</dbReference>
<evidence type="ECO:0000256" key="6">
    <source>
        <dbReference type="ARBA" id="ARBA00023170"/>
    </source>
</evidence>
<protein>
    <recommendedName>
        <fullName evidence="10">G-protein coupled receptors family 1 profile domain-containing protein</fullName>
    </recommendedName>
</protein>
<feature type="transmembrane region" description="Helical" evidence="9">
    <location>
        <begin position="95"/>
        <end position="116"/>
    </location>
</feature>
<evidence type="ECO:0000256" key="8">
    <source>
        <dbReference type="RuleBase" id="RU000688"/>
    </source>
</evidence>
<dbReference type="SUPFAM" id="SSF81321">
    <property type="entry name" value="Family A G protein-coupled receptor-like"/>
    <property type="match status" value="1"/>
</dbReference>
<dbReference type="Proteomes" id="UP000887567">
    <property type="component" value="Unplaced"/>
</dbReference>
<dbReference type="EnsemblMetazoa" id="XM_028663923.1">
    <property type="protein sequence ID" value="XP_028519724.1"/>
    <property type="gene ID" value="LOC110231245"/>
</dbReference>
<dbReference type="InterPro" id="IPR017452">
    <property type="entry name" value="GPCR_Rhodpsn_7TM"/>
</dbReference>
<keyword evidence="6 8" id="KW-0675">Receptor</keyword>
<dbReference type="OrthoDB" id="5987936at2759"/>
<dbReference type="GO" id="GO:0005886">
    <property type="term" value="C:plasma membrane"/>
    <property type="evidence" value="ECO:0007669"/>
    <property type="project" value="TreeGrafter"/>
</dbReference>
<evidence type="ECO:0000256" key="3">
    <source>
        <dbReference type="ARBA" id="ARBA00022989"/>
    </source>
</evidence>
<feature type="transmembrane region" description="Helical" evidence="9">
    <location>
        <begin position="22"/>
        <end position="45"/>
    </location>
</feature>
<evidence type="ECO:0000256" key="9">
    <source>
        <dbReference type="SAM" id="Phobius"/>
    </source>
</evidence>
<dbReference type="RefSeq" id="XP_028519724.1">
    <property type="nucleotide sequence ID" value="XM_028663923.1"/>
</dbReference>
<accession>A0A913YWV5</accession>
<evidence type="ECO:0000256" key="7">
    <source>
        <dbReference type="ARBA" id="ARBA00023224"/>
    </source>
</evidence>
<keyword evidence="5 9" id="KW-0472">Membrane</keyword>
<keyword evidence="12" id="KW-1185">Reference proteome</keyword>
<dbReference type="PANTHER" id="PTHR45695">
    <property type="entry name" value="LEUCOKININ RECEPTOR-RELATED"/>
    <property type="match status" value="1"/>
</dbReference>
<proteinExistence type="inferred from homology"/>
<dbReference type="PRINTS" id="PR00237">
    <property type="entry name" value="GPCRRHODOPSN"/>
</dbReference>
<keyword evidence="2 8" id="KW-0812">Transmembrane</keyword>
<dbReference type="SMART" id="SM01381">
    <property type="entry name" value="7TM_GPCR_Srsx"/>
    <property type="match status" value="1"/>
</dbReference>
<evidence type="ECO:0000313" key="11">
    <source>
        <dbReference type="EnsemblMetazoa" id="XP_028519724.1"/>
    </source>
</evidence>
<dbReference type="Gene3D" id="1.20.1070.10">
    <property type="entry name" value="Rhodopsin 7-helix transmembrane proteins"/>
    <property type="match status" value="1"/>
</dbReference>
<keyword evidence="3 9" id="KW-1133">Transmembrane helix</keyword>
<sequence>MDNSSNTTTVSVPTRNVQEYKIVLYCILLVWSLVGNILVVAVIVYNKNLRTCFNYLVLNMTISDLLCPLVSLPIRIFDEVETWPGGSIGDGLCKFVYFLTDISPTVSIFTLVIVAFERFTAIVYSKRVRINRKRTSILIVLTWILAMAIFSPYLYGFKEINSDCKLVLEVKDIKLFYNIVIVAVFTIPFVSIIILYTAMIFKIRQASKNITNMLDSRQARSRHRRNKNIFCLSLIIVASFAVFWGPFFGVLFVISIVWQFNVPNNVDTDKIVFIVDVLGLFNSCINPCIYFSFQKQYRLGLRRIWRHVFAKRFSDSNIETIRFTTQSTYCSRHINKSTMRNQDTSSV</sequence>
<feature type="domain" description="G-protein coupled receptors family 1 profile" evidence="10">
    <location>
        <begin position="35"/>
        <end position="290"/>
    </location>
</feature>
<dbReference type="OMA" id="THIKNEN"/>
<feature type="transmembrane region" description="Helical" evidence="9">
    <location>
        <begin position="137"/>
        <end position="155"/>
    </location>
</feature>
<dbReference type="AlphaFoldDB" id="A0A913YWV5"/>
<comment type="similarity">
    <text evidence="8">Belongs to the G-protein coupled receptor 1 family.</text>
</comment>
<dbReference type="PROSITE" id="PS00237">
    <property type="entry name" value="G_PROTEIN_RECEP_F1_1"/>
    <property type="match status" value="1"/>
</dbReference>
<organism evidence="11 12">
    <name type="scientific">Exaiptasia diaphana</name>
    <name type="common">Tropical sea anemone</name>
    <name type="synonym">Aiptasia pulchella</name>
    <dbReference type="NCBI Taxonomy" id="2652724"/>
    <lineage>
        <taxon>Eukaryota</taxon>
        <taxon>Metazoa</taxon>
        <taxon>Cnidaria</taxon>
        <taxon>Anthozoa</taxon>
        <taxon>Hexacorallia</taxon>
        <taxon>Actiniaria</taxon>
        <taxon>Aiptasiidae</taxon>
        <taxon>Exaiptasia</taxon>
    </lineage>
</organism>
<dbReference type="GeneID" id="110231245"/>
<evidence type="ECO:0000256" key="5">
    <source>
        <dbReference type="ARBA" id="ARBA00023136"/>
    </source>
</evidence>
<dbReference type="PANTHER" id="PTHR45695:SF9">
    <property type="entry name" value="LEUCOKININ RECEPTOR"/>
    <property type="match status" value="1"/>
</dbReference>
<evidence type="ECO:0000256" key="2">
    <source>
        <dbReference type="ARBA" id="ARBA00022692"/>
    </source>
</evidence>
<dbReference type="Pfam" id="PF00001">
    <property type="entry name" value="7tm_1"/>
    <property type="match status" value="1"/>
</dbReference>
<comment type="subcellular location">
    <subcellularLocation>
        <location evidence="1">Membrane</location>
        <topology evidence="1">Multi-pass membrane protein</topology>
    </subcellularLocation>
</comment>
<evidence type="ECO:0000259" key="10">
    <source>
        <dbReference type="PROSITE" id="PS50262"/>
    </source>
</evidence>
<evidence type="ECO:0000256" key="4">
    <source>
        <dbReference type="ARBA" id="ARBA00023040"/>
    </source>
</evidence>
<evidence type="ECO:0000313" key="12">
    <source>
        <dbReference type="Proteomes" id="UP000887567"/>
    </source>
</evidence>
<evidence type="ECO:0000256" key="1">
    <source>
        <dbReference type="ARBA" id="ARBA00004141"/>
    </source>
</evidence>
<reference evidence="11" key="1">
    <citation type="submission" date="2022-11" db="UniProtKB">
        <authorList>
            <consortium name="EnsemblMetazoa"/>
        </authorList>
    </citation>
    <scope>IDENTIFICATION</scope>
</reference>
<name>A0A913YWV5_EXADI</name>
<feature type="transmembrane region" description="Helical" evidence="9">
    <location>
        <begin position="175"/>
        <end position="198"/>
    </location>
</feature>
<feature type="transmembrane region" description="Helical" evidence="9">
    <location>
        <begin position="52"/>
        <end position="75"/>
    </location>
</feature>
<keyword evidence="7 8" id="KW-0807">Transducer</keyword>
<feature type="transmembrane region" description="Helical" evidence="9">
    <location>
        <begin position="229"/>
        <end position="259"/>
    </location>
</feature>
<feature type="transmembrane region" description="Helical" evidence="9">
    <location>
        <begin position="271"/>
        <end position="293"/>
    </location>
</feature>
<dbReference type="InterPro" id="IPR000276">
    <property type="entry name" value="GPCR_Rhodpsn"/>
</dbReference>